<comment type="caution">
    <text evidence="3">The sequence shown here is derived from an EMBL/GenBank/DDBJ whole genome shotgun (WGS) entry which is preliminary data.</text>
</comment>
<feature type="region of interest" description="Disordered" evidence="1">
    <location>
        <begin position="311"/>
        <end position="334"/>
    </location>
</feature>
<dbReference type="PROSITE" id="PS50004">
    <property type="entry name" value="C2"/>
    <property type="match status" value="1"/>
</dbReference>
<keyword evidence="4" id="KW-1185">Reference proteome</keyword>
<accession>A0AAW1PR41</accession>
<feature type="compositionally biased region" description="Low complexity" evidence="1">
    <location>
        <begin position="142"/>
        <end position="157"/>
    </location>
</feature>
<dbReference type="CDD" id="cd00030">
    <property type="entry name" value="C2"/>
    <property type="match status" value="1"/>
</dbReference>
<evidence type="ECO:0000313" key="4">
    <source>
        <dbReference type="Proteomes" id="UP001465755"/>
    </source>
</evidence>
<dbReference type="EMBL" id="JALJOQ010000015">
    <property type="protein sequence ID" value="KAK9810563.1"/>
    <property type="molecule type" value="Genomic_DNA"/>
</dbReference>
<sequence length="344" mass="37512">MISDKGIVIEDITVKNLGRQTSSLDHNSHSPFLKFQVGDETCKTTTKKHVGHDIFWENETLRFKAGDARDTLTITALHRRAVFTHSKKFIGQARVPVKDLGATNTVTLKSSGGRDTGEVSFNIKGVVPLAAAAEIAGEKAKAAAPTEEPTTEVLPAENVGDNIPEQQPHVLPETTEITTTTRSKRTTTTTITDTAHILHEKAPEEDAEAHMLIEAGKQKLLEDQAERQLARKPTQGESVMLTFGVLCKLLLASYLAFLDVIMTRAVEFVGSPHLAPRRLLQLDTPVSKSSSLSHPAPTKVPSILQRTEAEVLEEPQEHANSAAATSLPHDLNDDKSALRSFWST</sequence>
<dbReference type="Gene3D" id="2.60.40.150">
    <property type="entry name" value="C2 domain"/>
    <property type="match status" value="1"/>
</dbReference>
<organism evidence="3 4">
    <name type="scientific">Symbiochloris irregularis</name>
    <dbReference type="NCBI Taxonomy" id="706552"/>
    <lineage>
        <taxon>Eukaryota</taxon>
        <taxon>Viridiplantae</taxon>
        <taxon>Chlorophyta</taxon>
        <taxon>core chlorophytes</taxon>
        <taxon>Trebouxiophyceae</taxon>
        <taxon>Trebouxiales</taxon>
        <taxon>Trebouxiaceae</taxon>
        <taxon>Symbiochloris</taxon>
    </lineage>
</organism>
<name>A0AAW1PR41_9CHLO</name>
<dbReference type="InterPro" id="IPR000008">
    <property type="entry name" value="C2_dom"/>
</dbReference>
<dbReference type="SUPFAM" id="SSF49562">
    <property type="entry name" value="C2 domain (Calcium/lipid-binding domain, CaLB)"/>
    <property type="match status" value="1"/>
</dbReference>
<evidence type="ECO:0000256" key="1">
    <source>
        <dbReference type="SAM" id="MobiDB-lite"/>
    </source>
</evidence>
<feature type="region of interest" description="Disordered" evidence="1">
    <location>
        <begin position="140"/>
        <end position="167"/>
    </location>
</feature>
<protein>
    <recommendedName>
        <fullName evidence="2">C2 domain-containing protein</fullName>
    </recommendedName>
</protein>
<dbReference type="Pfam" id="PF00168">
    <property type="entry name" value="C2"/>
    <property type="match status" value="1"/>
</dbReference>
<gene>
    <name evidence="3" type="ORF">WJX73_000970</name>
</gene>
<dbReference type="Proteomes" id="UP001465755">
    <property type="component" value="Unassembled WGS sequence"/>
</dbReference>
<evidence type="ECO:0000259" key="2">
    <source>
        <dbReference type="PROSITE" id="PS50004"/>
    </source>
</evidence>
<dbReference type="AlphaFoldDB" id="A0AAW1PR41"/>
<proteinExistence type="predicted"/>
<evidence type="ECO:0000313" key="3">
    <source>
        <dbReference type="EMBL" id="KAK9810563.1"/>
    </source>
</evidence>
<dbReference type="InterPro" id="IPR035892">
    <property type="entry name" value="C2_domain_sf"/>
</dbReference>
<feature type="domain" description="C2" evidence="2">
    <location>
        <begin position="1"/>
        <end position="110"/>
    </location>
</feature>
<reference evidence="3 4" key="1">
    <citation type="journal article" date="2024" name="Nat. Commun.">
        <title>Phylogenomics reveals the evolutionary origins of lichenization in chlorophyte algae.</title>
        <authorList>
            <person name="Puginier C."/>
            <person name="Libourel C."/>
            <person name="Otte J."/>
            <person name="Skaloud P."/>
            <person name="Haon M."/>
            <person name="Grisel S."/>
            <person name="Petersen M."/>
            <person name="Berrin J.G."/>
            <person name="Delaux P.M."/>
            <person name="Dal Grande F."/>
            <person name="Keller J."/>
        </authorList>
    </citation>
    <scope>NUCLEOTIDE SEQUENCE [LARGE SCALE GENOMIC DNA]</scope>
    <source>
        <strain evidence="3 4">SAG 2036</strain>
    </source>
</reference>